<evidence type="ECO:0000256" key="5">
    <source>
        <dbReference type="PIRSR" id="PIRSR001220-2"/>
    </source>
</evidence>
<keyword evidence="11" id="KW-1185">Reference proteome</keyword>
<feature type="active site" description="O-isoaspartyl threonine intermediate" evidence="4">
    <location>
        <position position="13"/>
    </location>
</feature>
<feature type="binding site" evidence="5">
    <location>
        <position position="59"/>
    </location>
    <ligand>
        <name>substrate</name>
    </ligand>
</feature>
<dbReference type="PIRSF" id="PIRSF500176">
    <property type="entry name" value="L_ASNase"/>
    <property type="match status" value="1"/>
</dbReference>
<dbReference type="RefSeq" id="WP_124330867.1">
    <property type="nucleotide sequence ID" value="NZ_BEXT01000001.1"/>
</dbReference>
<dbReference type="CDD" id="cd08963">
    <property type="entry name" value="L-asparaginase_I"/>
    <property type="match status" value="1"/>
</dbReference>
<dbReference type="Pfam" id="PF17763">
    <property type="entry name" value="Asparaginase_C"/>
    <property type="match status" value="1"/>
</dbReference>
<feature type="binding site" evidence="5">
    <location>
        <begin position="90"/>
        <end position="91"/>
    </location>
    <ligand>
        <name>substrate</name>
    </ligand>
</feature>
<keyword evidence="3" id="KW-0378">Hydrolase</keyword>
<dbReference type="NCBIfam" id="TIGR00519">
    <property type="entry name" value="asnASE_I"/>
    <property type="match status" value="1"/>
</dbReference>
<evidence type="ECO:0000256" key="7">
    <source>
        <dbReference type="PROSITE-ProRule" id="PRU10100"/>
    </source>
</evidence>
<dbReference type="SUPFAM" id="SSF53774">
    <property type="entry name" value="Glutaminase/Asparaginase"/>
    <property type="match status" value="1"/>
</dbReference>
<feature type="active site" evidence="7">
    <location>
        <position position="90"/>
    </location>
</feature>
<dbReference type="Gene3D" id="3.40.50.40">
    <property type="match status" value="1"/>
</dbReference>
<feature type="domain" description="Asparaginase/glutaminase C-terminal" evidence="9">
    <location>
        <begin position="213"/>
        <end position="329"/>
    </location>
</feature>
<comment type="caution">
    <text evidence="10">The sequence shown here is derived from an EMBL/GenBank/DDBJ whole genome shotgun (WGS) entry which is preliminary data.</text>
</comment>
<dbReference type="GO" id="GO:0009066">
    <property type="term" value="P:aspartate family amino acid metabolic process"/>
    <property type="evidence" value="ECO:0007669"/>
    <property type="project" value="UniProtKB-ARBA"/>
</dbReference>
<organism evidence="10 11">
    <name type="scientific">Desulfonema ishimotonii</name>
    <dbReference type="NCBI Taxonomy" id="45657"/>
    <lineage>
        <taxon>Bacteria</taxon>
        <taxon>Pseudomonadati</taxon>
        <taxon>Thermodesulfobacteriota</taxon>
        <taxon>Desulfobacteria</taxon>
        <taxon>Desulfobacterales</taxon>
        <taxon>Desulfococcaceae</taxon>
        <taxon>Desulfonema</taxon>
    </lineage>
</organism>
<dbReference type="PRINTS" id="PR00139">
    <property type="entry name" value="ASNGLNASE"/>
</dbReference>
<dbReference type="InterPro" id="IPR006033">
    <property type="entry name" value="AsnA_fam"/>
</dbReference>
<evidence type="ECO:0000256" key="4">
    <source>
        <dbReference type="PIRSR" id="PIRSR001220-1"/>
    </source>
</evidence>
<dbReference type="InterPro" id="IPR037152">
    <property type="entry name" value="L-asparaginase_N_sf"/>
</dbReference>
<feature type="active site" evidence="6">
    <location>
        <position position="13"/>
    </location>
</feature>
<accession>A0A401G3M1</accession>
<dbReference type="InterPro" id="IPR027473">
    <property type="entry name" value="L-asparaginase_C"/>
</dbReference>
<comment type="similarity">
    <text evidence="1">Belongs to the asparaginase 1 family.</text>
</comment>
<gene>
    <name evidence="10" type="ORF">DENIS_4829</name>
</gene>
<evidence type="ECO:0000313" key="10">
    <source>
        <dbReference type="EMBL" id="GBC63830.1"/>
    </source>
</evidence>
<dbReference type="InterPro" id="IPR020827">
    <property type="entry name" value="Asparaginase/glutaminase_AS1"/>
</dbReference>
<dbReference type="GO" id="GO:0004067">
    <property type="term" value="F:asparaginase activity"/>
    <property type="evidence" value="ECO:0007669"/>
    <property type="project" value="UniProtKB-UniRule"/>
</dbReference>
<dbReference type="FunFam" id="3.40.50.40:FF:000001">
    <property type="entry name" value="L-asparaginase 1"/>
    <property type="match status" value="1"/>
</dbReference>
<dbReference type="Gene3D" id="3.40.50.1170">
    <property type="entry name" value="L-asparaginase, N-terminal domain"/>
    <property type="match status" value="1"/>
</dbReference>
<reference evidence="11" key="2">
    <citation type="submission" date="2019-01" db="EMBL/GenBank/DDBJ databases">
        <title>Genome sequence of Desulfonema ishimotonii strain Tokyo 01.</title>
        <authorList>
            <person name="Fukui M."/>
        </authorList>
    </citation>
    <scope>NUCLEOTIDE SEQUENCE [LARGE SCALE GENOMIC DNA]</scope>
    <source>
        <strain evidence="11">Tokyo 01</strain>
    </source>
</reference>
<evidence type="ECO:0000256" key="1">
    <source>
        <dbReference type="ARBA" id="ARBA00010518"/>
    </source>
</evidence>
<evidence type="ECO:0000259" key="8">
    <source>
        <dbReference type="Pfam" id="PF00710"/>
    </source>
</evidence>
<sequence length="346" mass="37865">MGKKIYIAHTGGTIGMKRTPDGYMPSPGYLAEQMALMPELKRDLMPSFDIREYDPLIDSSNMSPENWLKIARDIAENYDRYDGFVVLHGTDTMAYTASALPFMLRGLDKPVILTGGQIPLCEIRNDSRENLITAMLIAANYNIPEVCLFFGNRLLRGNRSVKVDANSFEAFDSPNLPPLGVTGIGIDINWDLVLPRPKIRTDDISVHMMNESRVAALRLFPGISEEVVKNILAPPIRGLVLGTYGVGNGPGDNPKLMAALKTASDRGVVIVNCTQCLRGRVRMGAYAAGTALGRAGVISGFDMTTEAALAKMFYLFSQNLPADEIREKMQQSLRGELTPPQASVAH</sequence>
<dbReference type="PROSITE" id="PS51732">
    <property type="entry name" value="ASN_GLN_ASE_3"/>
    <property type="match status" value="1"/>
</dbReference>
<dbReference type="InterPro" id="IPR040919">
    <property type="entry name" value="Asparaginase_C"/>
</dbReference>
<dbReference type="EMBL" id="BEXT01000001">
    <property type="protein sequence ID" value="GBC63830.1"/>
    <property type="molecule type" value="Genomic_DNA"/>
</dbReference>
<dbReference type="FunFam" id="3.40.50.1170:FF:000001">
    <property type="entry name" value="L-asparaginase 2"/>
    <property type="match status" value="1"/>
</dbReference>
<dbReference type="PANTHER" id="PTHR11707">
    <property type="entry name" value="L-ASPARAGINASE"/>
    <property type="match status" value="1"/>
</dbReference>
<feature type="domain" description="L-asparaginase N-terminal" evidence="8">
    <location>
        <begin position="4"/>
        <end position="192"/>
    </location>
</feature>
<evidence type="ECO:0000256" key="6">
    <source>
        <dbReference type="PROSITE-ProRule" id="PRU10099"/>
    </source>
</evidence>
<dbReference type="PANTHER" id="PTHR11707:SF28">
    <property type="entry name" value="60 KDA LYSOPHOSPHOLIPASE"/>
    <property type="match status" value="1"/>
</dbReference>
<name>A0A401G3M1_9BACT</name>
<dbReference type="PROSITE" id="PS00144">
    <property type="entry name" value="ASN_GLN_ASE_1"/>
    <property type="match status" value="1"/>
</dbReference>
<dbReference type="PIRSF" id="PIRSF001220">
    <property type="entry name" value="L-ASNase_gatD"/>
    <property type="match status" value="1"/>
</dbReference>
<dbReference type="SFLD" id="SFLDS00057">
    <property type="entry name" value="Glutaminase/Asparaginase"/>
    <property type="match status" value="1"/>
</dbReference>
<evidence type="ECO:0000259" key="9">
    <source>
        <dbReference type="Pfam" id="PF17763"/>
    </source>
</evidence>
<reference evidence="11" key="1">
    <citation type="submission" date="2017-11" db="EMBL/GenBank/DDBJ databases">
        <authorList>
            <person name="Watanabe M."/>
            <person name="Kojima H."/>
        </authorList>
    </citation>
    <scope>NUCLEOTIDE SEQUENCE [LARGE SCALE GENOMIC DNA]</scope>
    <source>
        <strain evidence="11">Tokyo 01</strain>
    </source>
</reference>
<dbReference type="PROSITE" id="PS00917">
    <property type="entry name" value="ASN_GLN_ASE_2"/>
    <property type="match status" value="1"/>
</dbReference>
<dbReference type="InterPro" id="IPR041725">
    <property type="entry name" value="L-asparaginase_I"/>
</dbReference>
<dbReference type="InterPro" id="IPR006034">
    <property type="entry name" value="Asparaginase/glutaminase-like"/>
</dbReference>
<dbReference type="AlphaFoldDB" id="A0A401G3M1"/>
<dbReference type="InterPro" id="IPR027474">
    <property type="entry name" value="L-asparaginase_N"/>
</dbReference>
<evidence type="ECO:0000256" key="3">
    <source>
        <dbReference type="ARBA" id="ARBA00022801"/>
    </source>
</evidence>
<protein>
    <recommendedName>
        <fullName evidence="2">asparaginase</fullName>
        <ecNumber evidence="2">3.5.1.1</ecNumber>
    </recommendedName>
</protein>
<dbReference type="Pfam" id="PF00710">
    <property type="entry name" value="Asparaginase"/>
    <property type="match status" value="1"/>
</dbReference>
<dbReference type="Proteomes" id="UP000288096">
    <property type="component" value="Unassembled WGS sequence"/>
</dbReference>
<dbReference type="NCBIfam" id="NF006998">
    <property type="entry name" value="PRK09461.1"/>
    <property type="match status" value="1"/>
</dbReference>
<dbReference type="SMART" id="SM00870">
    <property type="entry name" value="Asparaginase"/>
    <property type="match status" value="1"/>
</dbReference>
<evidence type="ECO:0000256" key="2">
    <source>
        <dbReference type="ARBA" id="ARBA00012920"/>
    </source>
</evidence>
<dbReference type="EC" id="3.5.1.1" evidence="2"/>
<proteinExistence type="inferred from homology"/>
<evidence type="ECO:0000313" key="11">
    <source>
        <dbReference type="Proteomes" id="UP000288096"/>
    </source>
</evidence>
<dbReference type="InterPro" id="IPR036152">
    <property type="entry name" value="Asp/glu_Ase-like_sf"/>
</dbReference>
<dbReference type="InterPro" id="IPR027475">
    <property type="entry name" value="Asparaginase/glutaminase_AS2"/>
</dbReference>
<dbReference type="OrthoDB" id="9788068at2"/>